<accession>M0CV98</accession>
<organism evidence="2 3">
    <name type="scientific">Halosimplex carlsbadense 2-9-1</name>
    <dbReference type="NCBI Taxonomy" id="797114"/>
    <lineage>
        <taxon>Archaea</taxon>
        <taxon>Methanobacteriati</taxon>
        <taxon>Methanobacteriota</taxon>
        <taxon>Stenosarchaea group</taxon>
        <taxon>Halobacteria</taxon>
        <taxon>Halobacteriales</taxon>
        <taxon>Haloarculaceae</taxon>
        <taxon>Halosimplex</taxon>
    </lineage>
</organism>
<keyword evidence="1" id="KW-1133">Transmembrane helix</keyword>
<comment type="caution">
    <text evidence="2">The sequence shown here is derived from an EMBL/GenBank/DDBJ whole genome shotgun (WGS) entry which is preliminary data.</text>
</comment>
<evidence type="ECO:0000313" key="2">
    <source>
        <dbReference type="EMBL" id="ELZ26523.1"/>
    </source>
</evidence>
<gene>
    <name evidence="2" type="ORF">C475_08857</name>
</gene>
<dbReference type="Proteomes" id="UP000011626">
    <property type="component" value="Unassembled WGS sequence"/>
</dbReference>
<evidence type="ECO:0000256" key="1">
    <source>
        <dbReference type="SAM" id="Phobius"/>
    </source>
</evidence>
<keyword evidence="3" id="KW-1185">Reference proteome</keyword>
<feature type="transmembrane region" description="Helical" evidence="1">
    <location>
        <begin position="12"/>
        <end position="33"/>
    </location>
</feature>
<sequence>MGLNERIQNKTIGDLLWWVTISTTGSLTAYQTAQGWPDALTVVATPFMALVLAGIVWFVLPILFRLLRGFVAFLAPGYGKRK</sequence>
<feature type="transmembrane region" description="Helical" evidence="1">
    <location>
        <begin position="39"/>
        <end position="64"/>
    </location>
</feature>
<name>M0CV98_9EURY</name>
<keyword evidence="1" id="KW-0472">Membrane</keyword>
<proteinExistence type="predicted"/>
<dbReference type="AlphaFoldDB" id="M0CV98"/>
<keyword evidence="1" id="KW-0812">Transmembrane</keyword>
<evidence type="ECO:0000313" key="3">
    <source>
        <dbReference type="Proteomes" id="UP000011626"/>
    </source>
</evidence>
<protein>
    <submittedName>
        <fullName evidence="2">Uncharacterized protein</fullName>
    </submittedName>
</protein>
<dbReference type="EMBL" id="AOIU01000020">
    <property type="protein sequence ID" value="ELZ26523.1"/>
    <property type="molecule type" value="Genomic_DNA"/>
</dbReference>
<reference evidence="2 3" key="1">
    <citation type="journal article" date="2014" name="PLoS Genet.">
        <title>Phylogenetically driven sequencing of extremely halophilic archaea reveals strategies for static and dynamic osmo-response.</title>
        <authorList>
            <person name="Becker E.A."/>
            <person name="Seitzer P.M."/>
            <person name="Tritt A."/>
            <person name="Larsen D."/>
            <person name="Krusor M."/>
            <person name="Yao A.I."/>
            <person name="Wu D."/>
            <person name="Madern D."/>
            <person name="Eisen J.A."/>
            <person name="Darling A.E."/>
            <person name="Facciotti M.T."/>
        </authorList>
    </citation>
    <scope>NUCLEOTIDE SEQUENCE [LARGE SCALE GENOMIC DNA]</scope>
    <source>
        <strain evidence="2 3">2-9-1</strain>
    </source>
</reference>
<dbReference type="RefSeq" id="WP_006883446.1">
    <property type="nucleotide sequence ID" value="NZ_AOIU01000020.1"/>
</dbReference>